<proteinExistence type="inferred from homology"/>
<dbReference type="GO" id="GO:0005829">
    <property type="term" value="C:cytosol"/>
    <property type="evidence" value="ECO:0007669"/>
    <property type="project" value="TreeGrafter"/>
</dbReference>
<sequence length="303" mass="34039">MVSQKNFKSGFVALVGRPNVGKSTLMNYLIGQKIAIMSSTAQTTRNKIQGVYTDDDSQIIFIDTPGIHKPKHELGEFMVSSAYQTLSEVDLVCFMVSAVDPIGPGDRFILDRLQSNKVPVILVINKIDKVHPDKLPEIITSYTDVMSFKEVIPVSALLGNNMPTFLSVIKDCLPIGPKYYPEDHLTDHPEYFVVSEFIREKILQLTREEVPHSVAVKVDSMKTQADESVHVLATIIVERSSQKGIIIGKGGAMIKKIGVLARKDIENLLGSHVFLELWVKVKPKWRDDKFLLKELGYEDKDYH</sequence>
<dbReference type="InterPro" id="IPR005662">
    <property type="entry name" value="GTPase_Era-like"/>
</dbReference>
<feature type="region of interest" description="G1" evidence="9">
    <location>
        <begin position="16"/>
        <end position="23"/>
    </location>
</feature>
<dbReference type="STRING" id="1121105.GCA_000421665_01211"/>
<dbReference type="RefSeq" id="WP_156831884.1">
    <property type="nucleotide sequence ID" value="NZ_JBQEAI010000016.1"/>
</dbReference>
<name>A0A3D4S3A7_9ENTE</name>
<evidence type="ECO:0000259" key="11">
    <source>
        <dbReference type="PROSITE" id="PS50823"/>
    </source>
</evidence>
<dbReference type="InterPro" id="IPR004044">
    <property type="entry name" value="KH_dom_type_2"/>
</dbReference>
<dbReference type="HAMAP" id="MF_00367">
    <property type="entry name" value="GTPase_Era"/>
    <property type="match status" value="1"/>
</dbReference>
<comment type="subunit">
    <text evidence="8">Monomer.</text>
</comment>
<dbReference type="GO" id="GO:0070181">
    <property type="term" value="F:small ribosomal subunit rRNA binding"/>
    <property type="evidence" value="ECO:0007669"/>
    <property type="project" value="UniProtKB-UniRule"/>
</dbReference>
<keyword evidence="8" id="KW-0699">rRNA-binding</keyword>
<accession>A0A3D4S3A7</accession>
<comment type="function">
    <text evidence="8">An essential GTPase that binds both GDP and GTP, with rapid nucleotide exchange. Plays a role in 16S rRNA processing and 30S ribosomal subunit biogenesis and possibly also in cell cycle regulation and energy metabolism.</text>
</comment>
<evidence type="ECO:0000256" key="6">
    <source>
        <dbReference type="ARBA" id="ARBA00023134"/>
    </source>
</evidence>
<dbReference type="Pfam" id="PF01926">
    <property type="entry name" value="MMR_HSR1"/>
    <property type="match status" value="1"/>
</dbReference>
<dbReference type="CDD" id="cd04163">
    <property type="entry name" value="Era"/>
    <property type="match status" value="1"/>
</dbReference>
<dbReference type="NCBIfam" id="TIGR00436">
    <property type="entry name" value="era"/>
    <property type="match status" value="1"/>
</dbReference>
<keyword evidence="3 8" id="KW-0690">Ribosome biogenesis</keyword>
<reference evidence="13 14" key="1">
    <citation type="journal article" date="2018" name="Nat. Biotechnol.">
        <title>A standardized bacterial taxonomy based on genome phylogeny substantially revises the tree of life.</title>
        <authorList>
            <person name="Parks D.H."/>
            <person name="Chuvochina M."/>
            <person name="Waite D.W."/>
            <person name="Rinke C."/>
            <person name="Skarshewski A."/>
            <person name="Chaumeil P.A."/>
            <person name="Hugenholtz P."/>
        </authorList>
    </citation>
    <scope>NUCLEOTIDE SEQUENCE [LARGE SCALE GENOMIC DNA]</scope>
    <source>
        <strain evidence="13">UBA11306</strain>
    </source>
</reference>
<evidence type="ECO:0000256" key="4">
    <source>
        <dbReference type="ARBA" id="ARBA00022741"/>
    </source>
</evidence>
<protein>
    <recommendedName>
        <fullName evidence="2 8">GTPase Era</fullName>
    </recommendedName>
</protein>
<feature type="domain" description="KH type-2" evidence="11">
    <location>
        <begin position="206"/>
        <end position="283"/>
    </location>
</feature>
<evidence type="ECO:0000256" key="3">
    <source>
        <dbReference type="ARBA" id="ARBA00022517"/>
    </source>
</evidence>
<keyword evidence="7 8" id="KW-0472">Membrane</keyword>
<dbReference type="GO" id="GO:0005525">
    <property type="term" value="F:GTP binding"/>
    <property type="evidence" value="ECO:0007669"/>
    <property type="project" value="UniProtKB-UniRule"/>
</dbReference>
<feature type="domain" description="Era-type G" evidence="12">
    <location>
        <begin position="8"/>
        <end position="175"/>
    </location>
</feature>
<dbReference type="InterPro" id="IPR009019">
    <property type="entry name" value="KH_sf_prok-type"/>
</dbReference>
<evidence type="ECO:0000256" key="10">
    <source>
        <dbReference type="RuleBase" id="RU003761"/>
    </source>
</evidence>
<keyword evidence="5 8" id="KW-0694">RNA-binding</keyword>
<dbReference type="InterPro" id="IPR005225">
    <property type="entry name" value="Small_GTP-bd"/>
</dbReference>
<dbReference type="GO" id="GO:0003924">
    <property type="term" value="F:GTPase activity"/>
    <property type="evidence" value="ECO:0007669"/>
    <property type="project" value="UniProtKB-UniRule"/>
</dbReference>
<feature type="region of interest" description="G3" evidence="9">
    <location>
        <begin position="63"/>
        <end position="66"/>
    </location>
</feature>
<dbReference type="Gene3D" id="3.40.50.300">
    <property type="entry name" value="P-loop containing nucleotide triphosphate hydrolases"/>
    <property type="match status" value="1"/>
</dbReference>
<dbReference type="PROSITE" id="PS50823">
    <property type="entry name" value="KH_TYPE_2"/>
    <property type="match status" value="1"/>
</dbReference>
<feature type="binding site" evidence="8">
    <location>
        <begin position="63"/>
        <end position="67"/>
    </location>
    <ligand>
        <name>GTP</name>
        <dbReference type="ChEBI" id="CHEBI:37565"/>
    </ligand>
</feature>
<evidence type="ECO:0000256" key="2">
    <source>
        <dbReference type="ARBA" id="ARBA00020484"/>
    </source>
</evidence>
<feature type="region of interest" description="G2" evidence="9">
    <location>
        <begin position="42"/>
        <end position="46"/>
    </location>
</feature>
<comment type="similarity">
    <text evidence="1 8 9 10">Belongs to the TRAFAC class TrmE-Era-EngA-EngB-Septin-like GTPase superfamily. Era GTPase family.</text>
</comment>
<dbReference type="InterPro" id="IPR015946">
    <property type="entry name" value="KH_dom-like_a/b"/>
</dbReference>
<feature type="binding site" evidence="8">
    <location>
        <begin position="125"/>
        <end position="128"/>
    </location>
    <ligand>
        <name>GTP</name>
        <dbReference type="ChEBI" id="CHEBI:37565"/>
    </ligand>
</feature>
<keyword evidence="4 8" id="KW-0547">Nucleotide-binding</keyword>
<dbReference type="PANTHER" id="PTHR42698">
    <property type="entry name" value="GTPASE ERA"/>
    <property type="match status" value="1"/>
</dbReference>
<dbReference type="GO" id="GO:0000028">
    <property type="term" value="P:ribosomal small subunit assembly"/>
    <property type="evidence" value="ECO:0007669"/>
    <property type="project" value="TreeGrafter"/>
</dbReference>
<dbReference type="FunFam" id="3.30.300.20:FF:000003">
    <property type="entry name" value="GTPase Era"/>
    <property type="match status" value="1"/>
</dbReference>
<dbReference type="AlphaFoldDB" id="A0A3D4S3A7"/>
<dbReference type="PANTHER" id="PTHR42698:SF1">
    <property type="entry name" value="GTPASE ERA, MITOCHONDRIAL"/>
    <property type="match status" value="1"/>
</dbReference>
<dbReference type="InterPro" id="IPR006073">
    <property type="entry name" value="GTP-bd"/>
</dbReference>
<evidence type="ECO:0000313" key="13">
    <source>
        <dbReference type="EMBL" id="HCS93299.1"/>
    </source>
</evidence>
<organism evidence="13 14">
    <name type="scientific">Bavariicoccus seileri</name>
    <dbReference type="NCBI Taxonomy" id="549685"/>
    <lineage>
        <taxon>Bacteria</taxon>
        <taxon>Bacillati</taxon>
        <taxon>Bacillota</taxon>
        <taxon>Bacilli</taxon>
        <taxon>Lactobacillales</taxon>
        <taxon>Enterococcaceae</taxon>
        <taxon>Bavariicoccus</taxon>
    </lineage>
</organism>
<comment type="caution">
    <text evidence="13">The sequence shown here is derived from an EMBL/GenBank/DDBJ whole genome shotgun (WGS) entry which is preliminary data.</text>
</comment>
<dbReference type="SUPFAM" id="SSF52540">
    <property type="entry name" value="P-loop containing nucleoside triphosphate hydrolases"/>
    <property type="match status" value="1"/>
</dbReference>
<dbReference type="GO" id="GO:0005886">
    <property type="term" value="C:plasma membrane"/>
    <property type="evidence" value="ECO:0007669"/>
    <property type="project" value="UniProtKB-SubCell"/>
</dbReference>
<gene>
    <name evidence="8" type="primary">era</name>
    <name evidence="13" type="ORF">DIW15_01155</name>
</gene>
<keyword evidence="8" id="KW-0963">Cytoplasm</keyword>
<dbReference type="GO" id="GO:0043024">
    <property type="term" value="F:ribosomal small subunit binding"/>
    <property type="evidence" value="ECO:0007669"/>
    <property type="project" value="TreeGrafter"/>
</dbReference>
<evidence type="ECO:0000256" key="1">
    <source>
        <dbReference type="ARBA" id="ARBA00007921"/>
    </source>
</evidence>
<evidence type="ECO:0000256" key="7">
    <source>
        <dbReference type="ARBA" id="ARBA00023136"/>
    </source>
</evidence>
<dbReference type="NCBIfam" id="TIGR00231">
    <property type="entry name" value="small_GTP"/>
    <property type="match status" value="1"/>
</dbReference>
<dbReference type="SUPFAM" id="SSF54814">
    <property type="entry name" value="Prokaryotic type KH domain (KH-domain type II)"/>
    <property type="match status" value="1"/>
</dbReference>
<feature type="region of interest" description="G5" evidence="9">
    <location>
        <begin position="154"/>
        <end position="156"/>
    </location>
</feature>
<dbReference type="CDD" id="cd22534">
    <property type="entry name" value="KH-II_Era"/>
    <property type="match status" value="1"/>
</dbReference>
<dbReference type="NCBIfam" id="NF000908">
    <property type="entry name" value="PRK00089.1"/>
    <property type="match status" value="1"/>
</dbReference>
<dbReference type="Gene3D" id="3.30.300.20">
    <property type="match status" value="1"/>
</dbReference>
<dbReference type="InterPro" id="IPR027417">
    <property type="entry name" value="P-loop_NTPase"/>
</dbReference>
<keyword evidence="6 8" id="KW-0342">GTP-binding</keyword>
<comment type="subcellular location">
    <subcellularLocation>
        <location evidence="8">Cytoplasm</location>
    </subcellularLocation>
    <subcellularLocation>
        <location evidence="8">Cell membrane</location>
        <topology evidence="8">Peripheral membrane protein</topology>
    </subcellularLocation>
</comment>
<evidence type="ECO:0000313" key="14">
    <source>
        <dbReference type="Proteomes" id="UP000262195"/>
    </source>
</evidence>
<dbReference type="EMBL" id="DQHO01000009">
    <property type="protein sequence ID" value="HCS93299.1"/>
    <property type="molecule type" value="Genomic_DNA"/>
</dbReference>
<evidence type="ECO:0000256" key="5">
    <source>
        <dbReference type="ARBA" id="ARBA00022884"/>
    </source>
</evidence>
<feature type="binding site" evidence="8">
    <location>
        <begin position="16"/>
        <end position="23"/>
    </location>
    <ligand>
        <name>GTP</name>
        <dbReference type="ChEBI" id="CHEBI:37565"/>
    </ligand>
</feature>
<dbReference type="FunFam" id="3.40.50.300:FF:000094">
    <property type="entry name" value="GTPase Era"/>
    <property type="match status" value="1"/>
</dbReference>
<keyword evidence="8" id="KW-1003">Cell membrane</keyword>
<dbReference type="Pfam" id="PF07650">
    <property type="entry name" value="KH_2"/>
    <property type="match status" value="1"/>
</dbReference>
<dbReference type="PROSITE" id="PS51713">
    <property type="entry name" value="G_ERA"/>
    <property type="match status" value="1"/>
</dbReference>
<evidence type="ECO:0000259" key="12">
    <source>
        <dbReference type="PROSITE" id="PS51713"/>
    </source>
</evidence>
<evidence type="ECO:0000256" key="8">
    <source>
        <dbReference type="HAMAP-Rule" id="MF_00367"/>
    </source>
</evidence>
<feature type="region of interest" description="G4" evidence="9">
    <location>
        <begin position="125"/>
        <end position="128"/>
    </location>
</feature>
<dbReference type="Proteomes" id="UP000262195">
    <property type="component" value="Unassembled WGS sequence"/>
</dbReference>
<evidence type="ECO:0000256" key="9">
    <source>
        <dbReference type="PROSITE-ProRule" id="PRU01050"/>
    </source>
</evidence>
<dbReference type="InterPro" id="IPR030388">
    <property type="entry name" value="G_ERA_dom"/>
</dbReference>